<feature type="transmembrane region" description="Helical" evidence="10">
    <location>
        <begin position="101"/>
        <end position="124"/>
    </location>
</feature>
<dbReference type="InterPro" id="IPR006311">
    <property type="entry name" value="TAT_signal"/>
</dbReference>
<comment type="subcellular location">
    <subcellularLocation>
        <location evidence="1 10">Cell membrane</location>
        <topology evidence="1 10">Multi-pass membrane protein</topology>
    </subcellularLocation>
</comment>
<feature type="binding site" evidence="10">
    <location>
        <position position="82"/>
    </location>
    <ligand>
        <name>Na(+)</name>
        <dbReference type="ChEBI" id="CHEBI:29101"/>
        <note>structural</note>
    </ligand>
</feature>
<name>A0A3S5EH32_9ACTO</name>
<dbReference type="Pfam" id="PF02537">
    <property type="entry name" value="CRCB"/>
    <property type="match status" value="1"/>
</dbReference>
<evidence type="ECO:0000256" key="9">
    <source>
        <dbReference type="ARBA" id="ARBA00049940"/>
    </source>
</evidence>
<keyword evidence="10" id="KW-0479">Metal-binding</keyword>
<comment type="similarity">
    <text evidence="7 10">Belongs to the fluoride channel Fluc/FEX (TC 1.A.43) family.</text>
</comment>
<keyword evidence="4 10" id="KW-1133">Transmembrane helix</keyword>
<evidence type="ECO:0000256" key="6">
    <source>
        <dbReference type="ARBA" id="ARBA00023303"/>
    </source>
</evidence>
<protein>
    <recommendedName>
        <fullName evidence="10">Fluoride-specific ion channel FluC</fullName>
    </recommendedName>
</protein>
<organism evidence="11 12">
    <name type="scientific">Actinomyces howellii</name>
    <dbReference type="NCBI Taxonomy" id="52771"/>
    <lineage>
        <taxon>Bacteria</taxon>
        <taxon>Bacillati</taxon>
        <taxon>Actinomycetota</taxon>
        <taxon>Actinomycetes</taxon>
        <taxon>Actinomycetales</taxon>
        <taxon>Actinomycetaceae</taxon>
        <taxon>Actinomyces</taxon>
    </lineage>
</organism>
<evidence type="ECO:0000256" key="1">
    <source>
        <dbReference type="ARBA" id="ARBA00004651"/>
    </source>
</evidence>
<dbReference type="HAMAP" id="MF_00454">
    <property type="entry name" value="FluC"/>
    <property type="match status" value="1"/>
</dbReference>
<proteinExistence type="inferred from homology"/>
<evidence type="ECO:0000256" key="2">
    <source>
        <dbReference type="ARBA" id="ARBA00022475"/>
    </source>
</evidence>
<dbReference type="GO" id="GO:0062054">
    <property type="term" value="F:fluoride channel activity"/>
    <property type="evidence" value="ECO:0007669"/>
    <property type="project" value="UniProtKB-UniRule"/>
</dbReference>
<evidence type="ECO:0000313" key="12">
    <source>
        <dbReference type="Proteomes" id="UP000266895"/>
    </source>
</evidence>
<sequence length="137" mass="13354">MSSSRRTSLAAVGAGGALGTLLRAAAEAAWPTPPGHLPVTTLVINLAGALCLGLLTGAWAVGQGRGSTLRLALGTGVMGGLTTHSTYVLEAHGLLTGGSPALGAAYLLGSLAAGLLASALGLLLGGSLRGRHHREGT</sequence>
<dbReference type="Proteomes" id="UP000266895">
    <property type="component" value="Chromosome"/>
</dbReference>
<accession>A0A3S5EH32</accession>
<feature type="binding site" evidence="10">
    <location>
        <position position="79"/>
    </location>
    <ligand>
        <name>Na(+)</name>
        <dbReference type="ChEBI" id="CHEBI:29101"/>
        <note>structural</note>
    </ligand>
</feature>
<keyword evidence="5 10" id="KW-0472">Membrane</keyword>
<comment type="catalytic activity">
    <reaction evidence="8">
        <text>fluoride(in) = fluoride(out)</text>
        <dbReference type="Rhea" id="RHEA:76159"/>
        <dbReference type="ChEBI" id="CHEBI:17051"/>
    </reaction>
    <physiologicalReaction direction="left-to-right" evidence="8">
        <dbReference type="Rhea" id="RHEA:76160"/>
    </physiologicalReaction>
</comment>
<comment type="function">
    <text evidence="9 10">Fluoride-specific ion channel. Important for reducing fluoride concentration in the cell, thus reducing its toxicity.</text>
</comment>
<dbReference type="GO" id="GO:0046872">
    <property type="term" value="F:metal ion binding"/>
    <property type="evidence" value="ECO:0007669"/>
    <property type="project" value="UniProtKB-KW"/>
</dbReference>
<evidence type="ECO:0000256" key="8">
    <source>
        <dbReference type="ARBA" id="ARBA00035585"/>
    </source>
</evidence>
<evidence type="ECO:0000256" key="10">
    <source>
        <dbReference type="HAMAP-Rule" id="MF_00454"/>
    </source>
</evidence>
<dbReference type="GO" id="GO:0005886">
    <property type="term" value="C:plasma membrane"/>
    <property type="evidence" value="ECO:0007669"/>
    <property type="project" value="UniProtKB-SubCell"/>
</dbReference>
<evidence type="ECO:0000256" key="7">
    <source>
        <dbReference type="ARBA" id="ARBA00035120"/>
    </source>
</evidence>
<feature type="transmembrane region" description="Helical" evidence="10">
    <location>
        <begin position="42"/>
        <end position="62"/>
    </location>
</feature>
<feature type="transmembrane region" description="Helical" evidence="10">
    <location>
        <begin position="69"/>
        <end position="89"/>
    </location>
</feature>
<evidence type="ECO:0000313" key="11">
    <source>
        <dbReference type="EMBL" id="VEG28646.1"/>
    </source>
</evidence>
<evidence type="ECO:0000256" key="3">
    <source>
        <dbReference type="ARBA" id="ARBA00022692"/>
    </source>
</evidence>
<keyword evidence="2 10" id="KW-1003">Cell membrane</keyword>
<keyword evidence="3 10" id="KW-0812">Transmembrane</keyword>
<dbReference type="KEGG" id="ahw:NCTC11636_01646"/>
<keyword evidence="10" id="KW-0406">Ion transport</keyword>
<reference evidence="11 12" key="1">
    <citation type="submission" date="2018-12" db="EMBL/GenBank/DDBJ databases">
        <authorList>
            <consortium name="Pathogen Informatics"/>
        </authorList>
    </citation>
    <scope>NUCLEOTIDE SEQUENCE [LARGE SCALE GENOMIC DNA]</scope>
    <source>
        <strain evidence="11 12">NCTC11636</strain>
    </source>
</reference>
<comment type="activity regulation">
    <text evidence="10">Na(+) is not transported, but it plays an essential structural role and its presence is essential for fluoride channel function.</text>
</comment>
<keyword evidence="10" id="KW-0813">Transport</keyword>
<dbReference type="PANTHER" id="PTHR28259:SF1">
    <property type="entry name" value="FLUORIDE EXPORT PROTEIN 1-RELATED"/>
    <property type="match status" value="1"/>
</dbReference>
<dbReference type="PANTHER" id="PTHR28259">
    <property type="entry name" value="FLUORIDE EXPORT PROTEIN 1-RELATED"/>
    <property type="match status" value="1"/>
</dbReference>
<keyword evidence="10" id="KW-0915">Sodium</keyword>
<gene>
    <name evidence="10" type="primary">fluC</name>
    <name evidence="10" type="synonym">crcB</name>
    <name evidence="11" type="ORF">NCTC11636_01646</name>
</gene>
<keyword evidence="6 10" id="KW-0407">Ion channel</keyword>
<dbReference type="InterPro" id="IPR003691">
    <property type="entry name" value="FluC"/>
</dbReference>
<dbReference type="RefSeq" id="WP_232009674.1">
    <property type="nucleotide sequence ID" value="NZ_LR134350.1"/>
</dbReference>
<dbReference type="GO" id="GO:0140114">
    <property type="term" value="P:cellular detoxification of fluoride"/>
    <property type="evidence" value="ECO:0007669"/>
    <property type="project" value="UniProtKB-UniRule"/>
</dbReference>
<dbReference type="AlphaFoldDB" id="A0A3S5EH32"/>
<keyword evidence="12" id="KW-1185">Reference proteome</keyword>
<dbReference type="PROSITE" id="PS51318">
    <property type="entry name" value="TAT"/>
    <property type="match status" value="1"/>
</dbReference>
<evidence type="ECO:0000256" key="5">
    <source>
        <dbReference type="ARBA" id="ARBA00023136"/>
    </source>
</evidence>
<evidence type="ECO:0000256" key="4">
    <source>
        <dbReference type="ARBA" id="ARBA00022989"/>
    </source>
</evidence>
<dbReference type="EMBL" id="LR134350">
    <property type="protein sequence ID" value="VEG28646.1"/>
    <property type="molecule type" value="Genomic_DNA"/>
</dbReference>